<keyword evidence="3" id="KW-1185">Reference proteome</keyword>
<dbReference type="InterPro" id="IPR008257">
    <property type="entry name" value="Pept_M19"/>
</dbReference>
<dbReference type="Gene3D" id="3.20.20.140">
    <property type="entry name" value="Metal-dependent hydrolases"/>
    <property type="match status" value="1"/>
</dbReference>
<dbReference type="GO" id="GO:0070573">
    <property type="term" value="F:metallodipeptidase activity"/>
    <property type="evidence" value="ECO:0007669"/>
    <property type="project" value="InterPro"/>
</dbReference>
<dbReference type="PATRIC" id="fig|1129374.4.peg.2674"/>
<name>H3ZH44_9ALTE</name>
<dbReference type="AlphaFoldDB" id="H3ZH44"/>
<dbReference type="EMBL" id="AHTH01000045">
    <property type="protein sequence ID" value="EHR40184.1"/>
    <property type="molecule type" value="Genomic_DNA"/>
</dbReference>
<dbReference type="PROSITE" id="PS51365">
    <property type="entry name" value="RENAL_DIPEPTIDASE_2"/>
    <property type="match status" value="1"/>
</dbReference>
<sequence>MRLAKLASLVSALLLSGTLSGTALAQSKVVTEAEARALHQQILTIDTHVDIGRGYATHLLDPGGFTKAQVDLPKMRAGGLDAVFLIVYVGQGALTPEAYQQAAATAEHSYQAIMRMIRAYPEQVGLAKTAAEIEALHAAGKRIVLLGMENAYPLGDSVKDVAKWAERGIRYVSFTHIGHNQFSGSSNPRSDLNDAEQDPGLSALGRQLVAELNHHGILIDVSHMGKKSMLEAIKLSKAPVIASHSGAMTVHANLRNLDDEQLDAIKANGGVAQMVAFRSYVAELDPGLSAEISKLREKYLPNGWANANEQDRNSYDTELASLRKQFPDVTVAQFVDHIDYSVQRLGIEHVGIASDFDGGGGVQGWEDASETLNVTWELMRRGYTKAQIEALWGGNVLRILRRAEQVAAKHQ</sequence>
<dbReference type="CDD" id="cd01301">
    <property type="entry name" value="rDP_like"/>
    <property type="match status" value="1"/>
</dbReference>
<dbReference type="RefSeq" id="WP_008951316.1">
    <property type="nucleotide sequence ID" value="NZ_AHTH01000045.1"/>
</dbReference>
<dbReference type="Proteomes" id="UP000012046">
    <property type="component" value="Unassembled WGS sequence"/>
</dbReference>
<evidence type="ECO:0000256" key="1">
    <source>
        <dbReference type="SAM" id="SignalP"/>
    </source>
</evidence>
<comment type="caution">
    <text evidence="2">The sequence shown here is derived from an EMBL/GenBank/DDBJ whole genome shotgun (WGS) entry which is preliminary data.</text>
</comment>
<reference evidence="2 3" key="1">
    <citation type="journal article" date="2012" name="J. Bacteriol.">
        <title>Genome Sequence of Extracellular-Protease-Producing Alishewanella jeotgali Isolated from Traditional Korean Fermented Seafood.</title>
        <authorList>
            <person name="Jung J."/>
            <person name="Chun J."/>
            <person name="Park W."/>
        </authorList>
    </citation>
    <scope>NUCLEOTIDE SEQUENCE [LARGE SCALE GENOMIC DNA]</scope>
    <source>
        <strain evidence="2 3">KCTC 22429</strain>
    </source>
</reference>
<feature type="signal peptide" evidence="1">
    <location>
        <begin position="1"/>
        <end position="25"/>
    </location>
</feature>
<dbReference type="STRING" id="1129374.AJE_13470"/>
<dbReference type="Gene3D" id="1.10.287.650">
    <property type="entry name" value="L27 domain"/>
    <property type="match status" value="1"/>
</dbReference>
<dbReference type="PANTHER" id="PTHR10443">
    <property type="entry name" value="MICROSOMAL DIPEPTIDASE"/>
    <property type="match status" value="1"/>
</dbReference>
<protein>
    <submittedName>
        <fullName evidence="2">Dipeptidase</fullName>
    </submittedName>
</protein>
<feature type="chain" id="PRO_5003592366" evidence="1">
    <location>
        <begin position="26"/>
        <end position="411"/>
    </location>
</feature>
<evidence type="ECO:0000313" key="2">
    <source>
        <dbReference type="EMBL" id="EHR40184.1"/>
    </source>
</evidence>
<dbReference type="Pfam" id="PF01244">
    <property type="entry name" value="Peptidase_M19"/>
    <property type="match status" value="1"/>
</dbReference>
<dbReference type="GO" id="GO:0006508">
    <property type="term" value="P:proteolysis"/>
    <property type="evidence" value="ECO:0007669"/>
    <property type="project" value="InterPro"/>
</dbReference>
<dbReference type="eggNOG" id="COG2355">
    <property type="taxonomic scope" value="Bacteria"/>
</dbReference>
<gene>
    <name evidence="2" type="ORF">AJE_13470</name>
</gene>
<dbReference type="InterPro" id="IPR032466">
    <property type="entry name" value="Metal_Hydrolase"/>
</dbReference>
<organism evidence="2 3">
    <name type="scientific">Alishewanella jeotgali KCTC 22429</name>
    <dbReference type="NCBI Taxonomy" id="1129374"/>
    <lineage>
        <taxon>Bacteria</taxon>
        <taxon>Pseudomonadati</taxon>
        <taxon>Pseudomonadota</taxon>
        <taxon>Gammaproteobacteria</taxon>
        <taxon>Alteromonadales</taxon>
        <taxon>Alteromonadaceae</taxon>
        <taxon>Alishewanella</taxon>
    </lineage>
</organism>
<evidence type="ECO:0000313" key="3">
    <source>
        <dbReference type="Proteomes" id="UP000012046"/>
    </source>
</evidence>
<dbReference type="SUPFAM" id="SSF51556">
    <property type="entry name" value="Metallo-dependent hydrolases"/>
    <property type="match status" value="1"/>
</dbReference>
<accession>H3ZH44</accession>
<proteinExistence type="predicted"/>
<dbReference type="PANTHER" id="PTHR10443:SF12">
    <property type="entry name" value="DIPEPTIDASE"/>
    <property type="match status" value="1"/>
</dbReference>
<keyword evidence="1" id="KW-0732">Signal</keyword>